<dbReference type="PANTHER" id="PTHR17224">
    <property type="entry name" value="PEPTIDYL-TRNA HYDROLASE"/>
    <property type="match status" value="1"/>
</dbReference>
<proteinExistence type="inferred from homology"/>
<feature type="binding site" evidence="8">
    <location>
        <position position="66"/>
    </location>
    <ligand>
        <name>tRNA</name>
        <dbReference type="ChEBI" id="CHEBI:17843"/>
    </ligand>
</feature>
<comment type="function">
    <text evidence="8">Catalyzes the release of premature peptidyl moieties from peptidyl-tRNA molecules trapped in stalled 50S ribosomal subunits, and thus maintains levels of free tRNAs and 50S ribosomes.</text>
</comment>
<comment type="caution">
    <text evidence="11">The sequence shown here is derived from an EMBL/GenBank/DDBJ whole genome shotgun (WGS) entry which is preliminary data.</text>
</comment>
<evidence type="ECO:0000256" key="8">
    <source>
        <dbReference type="HAMAP-Rule" id="MF_00083"/>
    </source>
</evidence>
<dbReference type="PROSITE" id="PS01196">
    <property type="entry name" value="PEPT_TRNA_HYDROL_2"/>
    <property type="match status" value="1"/>
</dbReference>
<evidence type="ECO:0000256" key="6">
    <source>
        <dbReference type="ARBA" id="ARBA00048707"/>
    </source>
</evidence>
<evidence type="ECO:0000256" key="4">
    <source>
        <dbReference type="ARBA" id="ARBA00022884"/>
    </source>
</evidence>
<evidence type="ECO:0000256" key="3">
    <source>
        <dbReference type="ARBA" id="ARBA00022801"/>
    </source>
</evidence>
<feature type="active site" description="Proton acceptor" evidence="8">
    <location>
        <position position="19"/>
    </location>
</feature>
<evidence type="ECO:0000256" key="5">
    <source>
        <dbReference type="ARBA" id="ARBA00038063"/>
    </source>
</evidence>
<dbReference type="GO" id="GO:0000049">
    <property type="term" value="F:tRNA binding"/>
    <property type="evidence" value="ECO:0007669"/>
    <property type="project" value="UniProtKB-UniRule"/>
</dbReference>
<dbReference type="EMBL" id="QUSM01000001">
    <property type="protein sequence ID" value="RGD75792.1"/>
    <property type="molecule type" value="Genomic_DNA"/>
</dbReference>
<dbReference type="GO" id="GO:0006515">
    <property type="term" value="P:protein quality control for misfolded or incompletely synthesized proteins"/>
    <property type="evidence" value="ECO:0007669"/>
    <property type="project" value="UniProtKB-UniRule"/>
</dbReference>
<dbReference type="GO" id="GO:0004045">
    <property type="term" value="F:peptidyl-tRNA hydrolase activity"/>
    <property type="evidence" value="ECO:0007669"/>
    <property type="project" value="UniProtKB-UniRule"/>
</dbReference>
<feature type="site" description="Stabilizes the basic form of H active site to accept a proton" evidence="8">
    <location>
        <position position="91"/>
    </location>
</feature>
<feature type="site" description="Discriminates between blocked and unblocked aminoacyl-tRNA" evidence="8">
    <location>
        <position position="9"/>
    </location>
</feature>
<comment type="subunit">
    <text evidence="8">Monomer.</text>
</comment>
<evidence type="ECO:0000256" key="2">
    <source>
        <dbReference type="ARBA" id="ARBA00022555"/>
    </source>
</evidence>
<reference evidence="11 12" key="1">
    <citation type="submission" date="2018-08" db="EMBL/GenBank/DDBJ databases">
        <title>A genome reference for cultivated species of the human gut microbiota.</title>
        <authorList>
            <person name="Zou Y."/>
            <person name="Xue W."/>
            <person name="Luo G."/>
        </authorList>
    </citation>
    <scope>NUCLEOTIDE SEQUENCE [LARGE SCALE GENOMIC DNA]</scope>
    <source>
        <strain evidence="11 12">AM25-6</strain>
    </source>
</reference>
<feature type="binding site" evidence="8">
    <location>
        <position position="14"/>
    </location>
    <ligand>
        <name>tRNA</name>
        <dbReference type="ChEBI" id="CHEBI:17843"/>
    </ligand>
</feature>
<dbReference type="FunFam" id="3.40.50.1470:FF:000001">
    <property type="entry name" value="Peptidyl-tRNA hydrolase"/>
    <property type="match status" value="1"/>
</dbReference>
<keyword evidence="8" id="KW-0963">Cytoplasm</keyword>
<dbReference type="InterPro" id="IPR018171">
    <property type="entry name" value="Pept_tRNA_hydro_CS"/>
</dbReference>
<dbReference type="SUPFAM" id="SSF53178">
    <property type="entry name" value="Peptidyl-tRNA hydrolase-like"/>
    <property type="match status" value="1"/>
</dbReference>
<accession>A0A3E3E2I9</accession>
<gene>
    <name evidence="8" type="primary">pth</name>
    <name evidence="11" type="ORF">DW687_00275</name>
</gene>
<dbReference type="RefSeq" id="WP_007050609.1">
    <property type="nucleotide sequence ID" value="NZ_CABKNJ010000001.1"/>
</dbReference>
<dbReference type="PROSITE" id="PS01195">
    <property type="entry name" value="PEPT_TRNA_HYDROL_1"/>
    <property type="match status" value="1"/>
</dbReference>
<evidence type="ECO:0000313" key="12">
    <source>
        <dbReference type="Proteomes" id="UP000261212"/>
    </source>
</evidence>
<dbReference type="HAMAP" id="MF_00083">
    <property type="entry name" value="Pept_tRNA_hydro_bact"/>
    <property type="match status" value="1"/>
</dbReference>
<evidence type="ECO:0000313" key="11">
    <source>
        <dbReference type="EMBL" id="RGD75792.1"/>
    </source>
</evidence>
<dbReference type="GO" id="GO:0005737">
    <property type="term" value="C:cytoplasm"/>
    <property type="evidence" value="ECO:0007669"/>
    <property type="project" value="UniProtKB-SubCell"/>
</dbReference>
<dbReference type="NCBIfam" id="TIGR00447">
    <property type="entry name" value="pth"/>
    <property type="match status" value="1"/>
</dbReference>
<keyword evidence="2 8" id="KW-0820">tRNA-binding</keyword>
<organism evidence="11 12">
    <name type="scientific">Anaerofustis stercorihominis</name>
    <dbReference type="NCBI Taxonomy" id="214853"/>
    <lineage>
        <taxon>Bacteria</taxon>
        <taxon>Bacillati</taxon>
        <taxon>Bacillota</taxon>
        <taxon>Clostridia</taxon>
        <taxon>Eubacteriales</taxon>
        <taxon>Eubacteriaceae</taxon>
        <taxon>Anaerofustis</taxon>
    </lineage>
</organism>
<dbReference type="Proteomes" id="UP000261212">
    <property type="component" value="Unassembled WGS sequence"/>
</dbReference>
<dbReference type="Gene3D" id="3.40.50.1470">
    <property type="entry name" value="Peptidyl-tRNA hydrolase"/>
    <property type="match status" value="1"/>
</dbReference>
<protein>
    <recommendedName>
        <fullName evidence="7 8">Peptidyl-tRNA hydrolase</fullName>
        <shortName evidence="8">Pth</shortName>
        <ecNumber evidence="1 8">3.1.1.29</ecNumber>
    </recommendedName>
</protein>
<dbReference type="CDD" id="cd00462">
    <property type="entry name" value="PTH"/>
    <property type="match status" value="1"/>
</dbReference>
<dbReference type="GO" id="GO:0072344">
    <property type="term" value="P:rescue of stalled ribosome"/>
    <property type="evidence" value="ECO:0007669"/>
    <property type="project" value="UniProtKB-UniRule"/>
</dbReference>
<sequence length="186" mass="21161">MYLIVGLGNIGSEYNLTRHNIGFETVDYISDEYNIKINKTKFKADYGKGKLAGEEVFLIKPRTYMNLSGESVKLFKDYFKIPEENIFVIYDDIELPKGKLRIRKNGGPGTHNGMKSIVKEIGTKNFPRFRMGVGSPEHGDLVNYVLGRFSAEELPVIKDMVIMTSKAIFTALDKDLDKAMNMYNKK</sequence>
<dbReference type="GeneID" id="98000895"/>
<keyword evidence="4 8" id="KW-0694">RNA-binding</keyword>
<keyword evidence="3 8" id="KW-0378">Hydrolase</keyword>
<evidence type="ECO:0000256" key="9">
    <source>
        <dbReference type="RuleBase" id="RU000673"/>
    </source>
</evidence>
<evidence type="ECO:0000256" key="7">
    <source>
        <dbReference type="ARBA" id="ARBA00050038"/>
    </source>
</evidence>
<comment type="catalytic activity">
    <reaction evidence="6 8 9">
        <text>an N-acyl-L-alpha-aminoacyl-tRNA + H2O = an N-acyl-L-amino acid + a tRNA + H(+)</text>
        <dbReference type="Rhea" id="RHEA:54448"/>
        <dbReference type="Rhea" id="RHEA-COMP:10123"/>
        <dbReference type="Rhea" id="RHEA-COMP:13883"/>
        <dbReference type="ChEBI" id="CHEBI:15377"/>
        <dbReference type="ChEBI" id="CHEBI:15378"/>
        <dbReference type="ChEBI" id="CHEBI:59874"/>
        <dbReference type="ChEBI" id="CHEBI:78442"/>
        <dbReference type="ChEBI" id="CHEBI:138191"/>
        <dbReference type="EC" id="3.1.1.29"/>
    </reaction>
</comment>
<feature type="binding site" evidence="8">
    <location>
        <position position="64"/>
    </location>
    <ligand>
        <name>tRNA</name>
        <dbReference type="ChEBI" id="CHEBI:17843"/>
    </ligand>
</feature>
<dbReference type="AlphaFoldDB" id="A0A3E3E2I9"/>
<comment type="subcellular location">
    <subcellularLocation>
        <location evidence="8">Cytoplasm</location>
    </subcellularLocation>
</comment>
<dbReference type="EC" id="3.1.1.29" evidence="1 8"/>
<name>A0A3E3E2I9_9FIRM</name>
<dbReference type="Pfam" id="PF01195">
    <property type="entry name" value="Pept_tRNA_hydro"/>
    <property type="match status" value="1"/>
</dbReference>
<comment type="similarity">
    <text evidence="5 8 10">Belongs to the PTH family.</text>
</comment>
<feature type="binding site" evidence="8">
    <location>
        <position position="112"/>
    </location>
    <ligand>
        <name>tRNA</name>
        <dbReference type="ChEBI" id="CHEBI:17843"/>
    </ligand>
</feature>
<comment type="function">
    <text evidence="8">Hydrolyzes ribosome-free peptidyl-tRNAs (with 1 or more amino acids incorporated), which drop off the ribosome during protein synthesis, or as a result of ribosome stalling.</text>
</comment>
<dbReference type="InterPro" id="IPR001328">
    <property type="entry name" value="Pept_tRNA_hydro"/>
</dbReference>
<evidence type="ECO:0000256" key="10">
    <source>
        <dbReference type="RuleBase" id="RU004320"/>
    </source>
</evidence>
<dbReference type="InterPro" id="IPR036416">
    <property type="entry name" value="Pept_tRNA_hydro_sf"/>
</dbReference>
<evidence type="ECO:0000256" key="1">
    <source>
        <dbReference type="ARBA" id="ARBA00013260"/>
    </source>
</evidence>
<dbReference type="PANTHER" id="PTHR17224:SF1">
    <property type="entry name" value="PEPTIDYL-TRNA HYDROLASE"/>
    <property type="match status" value="1"/>
</dbReference>